<evidence type="ECO:0000313" key="12">
    <source>
        <dbReference type="Proteomes" id="UP000198804"/>
    </source>
</evidence>
<dbReference type="GO" id="GO:0000917">
    <property type="term" value="P:division septum assembly"/>
    <property type="evidence" value="ECO:0007669"/>
    <property type="project" value="UniProtKB-KW"/>
</dbReference>
<evidence type="ECO:0000256" key="4">
    <source>
        <dbReference type="ARBA" id="ARBA00022618"/>
    </source>
</evidence>
<dbReference type="Proteomes" id="UP000198804">
    <property type="component" value="Unassembled WGS sequence"/>
</dbReference>
<comment type="function">
    <text evidence="7">Activator of cell division through the inhibition of FtsZ GTPase activity, therefore promoting FtsZ assembly into bundles of protofilaments necessary for the formation of the division Z ring. It is recruited early at mid-cell but it is not essential for cell division.</text>
</comment>
<accession>A0A1I4J3R9</accession>
<evidence type="ECO:0000256" key="5">
    <source>
        <dbReference type="ARBA" id="ARBA00023210"/>
    </source>
</evidence>
<dbReference type="AlphaFoldDB" id="A0A1I4J3R9"/>
<dbReference type="OrthoDB" id="9797575at2"/>
<keyword evidence="4 11" id="KW-0132">Cell division</keyword>
<keyword evidence="5" id="KW-0717">Septation</keyword>
<evidence type="ECO:0000256" key="1">
    <source>
        <dbReference type="ARBA" id="ARBA00004496"/>
    </source>
</evidence>
<dbReference type="InterPro" id="IPR036192">
    <property type="entry name" value="Cell_div_ZapA-like_sf"/>
</dbReference>
<dbReference type="RefSeq" id="WP_091949971.1">
    <property type="nucleotide sequence ID" value="NZ_FOSV01000019.1"/>
</dbReference>
<keyword evidence="6" id="KW-0131">Cell cycle</keyword>
<dbReference type="PANTHER" id="PTHR34981">
    <property type="entry name" value="CELL DIVISION PROTEIN ZAPA"/>
    <property type="match status" value="1"/>
</dbReference>
<evidence type="ECO:0000313" key="11">
    <source>
        <dbReference type="EMBL" id="SFL60843.1"/>
    </source>
</evidence>
<organism evidence="11 12">
    <name type="scientific">Methylorubrum salsuginis</name>
    <dbReference type="NCBI Taxonomy" id="414703"/>
    <lineage>
        <taxon>Bacteria</taxon>
        <taxon>Pseudomonadati</taxon>
        <taxon>Pseudomonadota</taxon>
        <taxon>Alphaproteobacteria</taxon>
        <taxon>Hyphomicrobiales</taxon>
        <taxon>Methylobacteriaceae</taxon>
        <taxon>Methylorubrum</taxon>
    </lineage>
</organism>
<keyword evidence="12" id="KW-1185">Reference proteome</keyword>
<dbReference type="Gene3D" id="3.30.160.880">
    <property type="entry name" value="Cell division protein ZapA protomer, N-terminal domain"/>
    <property type="match status" value="1"/>
</dbReference>
<name>A0A1I4J3R9_9HYPH</name>
<dbReference type="GO" id="GO:0030428">
    <property type="term" value="C:cell septum"/>
    <property type="evidence" value="ECO:0007669"/>
    <property type="project" value="TreeGrafter"/>
</dbReference>
<sequence>MPHVSVTIAGKSYRMACGEGEESHLEALAHDLDKRIADMRGAFGEIGDMRLQVMAALTLVDELQEARRRIADMERDAAREAGEQARLAAGVGVAAERIDRLARALSGHSGG</sequence>
<dbReference type="Pfam" id="PF05164">
    <property type="entry name" value="ZapA"/>
    <property type="match status" value="1"/>
</dbReference>
<dbReference type="GO" id="GO:0032153">
    <property type="term" value="C:cell division site"/>
    <property type="evidence" value="ECO:0007669"/>
    <property type="project" value="TreeGrafter"/>
</dbReference>
<keyword evidence="10" id="KW-0175">Coiled coil</keyword>
<dbReference type="GO" id="GO:0005829">
    <property type="term" value="C:cytosol"/>
    <property type="evidence" value="ECO:0007669"/>
    <property type="project" value="TreeGrafter"/>
</dbReference>
<dbReference type="GO" id="GO:0043093">
    <property type="term" value="P:FtsZ-dependent cytokinesis"/>
    <property type="evidence" value="ECO:0007669"/>
    <property type="project" value="TreeGrafter"/>
</dbReference>
<evidence type="ECO:0000256" key="10">
    <source>
        <dbReference type="SAM" id="Coils"/>
    </source>
</evidence>
<evidence type="ECO:0000256" key="9">
    <source>
        <dbReference type="ARBA" id="ARBA00033158"/>
    </source>
</evidence>
<feature type="coiled-coil region" evidence="10">
    <location>
        <begin position="56"/>
        <end position="83"/>
    </location>
</feature>
<dbReference type="InterPro" id="IPR007838">
    <property type="entry name" value="Cell_div_ZapA-like"/>
</dbReference>
<dbReference type="InterPro" id="IPR042233">
    <property type="entry name" value="Cell_div_ZapA_N"/>
</dbReference>
<evidence type="ECO:0000256" key="2">
    <source>
        <dbReference type="ARBA" id="ARBA00015195"/>
    </source>
</evidence>
<evidence type="ECO:0000256" key="7">
    <source>
        <dbReference type="ARBA" id="ARBA00024910"/>
    </source>
</evidence>
<dbReference type="EMBL" id="FOSV01000019">
    <property type="protein sequence ID" value="SFL60843.1"/>
    <property type="molecule type" value="Genomic_DNA"/>
</dbReference>
<protein>
    <recommendedName>
        <fullName evidence="2">Cell division protein ZapA</fullName>
    </recommendedName>
    <alternativeName>
        <fullName evidence="9">Z ring-associated protein ZapA</fullName>
    </alternativeName>
</protein>
<reference evidence="12" key="1">
    <citation type="submission" date="2016-10" db="EMBL/GenBank/DDBJ databases">
        <authorList>
            <person name="Varghese N."/>
            <person name="Submissions S."/>
        </authorList>
    </citation>
    <scope>NUCLEOTIDE SEQUENCE [LARGE SCALE GENOMIC DNA]</scope>
    <source>
        <strain evidence="12">CGMCC 1.6474</strain>
    </source>
</reference>
<evidence type="ECO:0000256" key="3">
    <source>
        <dbReference type="ARBA" id="ARBA00022490"/>
    </source>
</evidence>
<dbReference type="GO" id="GO:0000921">
    <property type="term" value="P:septin ring assembly"/>
    <property type="evidence" value="ECO:0007669"/>
    <property type="project" value="TreeGrafter"/>
</dbReference>
<dbReference type="STRING" id="414703.SAMN04488125_1196"/>
<keyword evidence="3" id="KW-0963">Cytoplasm</keyword>
<dbReference type="PANTHER" id="PTHR34981:SF1">
    <property type="entry name" value="CELL DIVISION PROTEIN ZAPA"/>
    <property type="match status" value="1"/>
</dbReference>
<proteinExistence type="predicted"/>
<dbReference type="SUPFAM" id="SSF102829">
    <property type="entry name" value="Cell division protein ZapA-like"/>
    <property type="match status" value="1"/>
</dbReference>
<comment type="subcellular location">
    <subcellularLocation>
        <location evidence="1">Cytoplasm</location>
    </subcellularLocation>
</comment>
<gene>
    <name evidence="11" type="ORF">SAMN04488125_1196</name>
</gene>
<evidence type="ECO:0000256" key="6">
    <source>
        <dbReference type="ARBA" id="ARBA00023306"/>
    </source>
</evidence>
<comment type="subunit">
    <text evidence="8">Homodimer. Interacts with FtsZ.</text>
</comment>
<evidence type="ECO:0000256" key="8">
    <source>
        <dbReference type="ARBA" id="ARBA00026068"/>
    </source>
</evidence>